<organism evidence="1 2">
    <name type="scientific">Actinocatenispora rupis</name>
    <dbReference type="NCBI Taxonomy" id="519421"/>
    <lineage>
        <taxon>Bacteria</taxon>
        <taxon>Bacillati</taxon>
        <taxon>Actinomycetota</taxon>
        <taxon>Actinomycetes</taxon>
        <taxon>Micromonosporales</taxon>
        <taxon>Micromonosporaceae</taxon>
        <taxon>Actinocatenispora</taxon>
    </lineage>
</organism>
<dbReference type="EMBL" id="BOMB01000040">
    <property type="protein sequence ID" value="GID15232.1"/>
    <property type="molecule type" value="Genomic_DNA"/>
</dbReference>
<protein>
    <submittedName>
        <fullName evidence="1">Uncharacterized protein</fullName>
    </submittedName>
</protein>
<accession>A0A8J3NFF5</accession>
<evidence type="ECO:0000313" key="1">
    <source>
        <dbReference type="EMBL" id="GID15232.1"/>
    </source>
</evidence>
<keyword evidence="2" id="KW-1185">Reference proteome</keyword>
<dbReference type="Proteomes" id="UP000612808">
    <property type="component" value="Unassembled WGS sequence"/>
</dbReference>
<gene>
    <name evidence="1" type="ORF">Aru02nite_61210</name>
</gene>
<dbReference type="RefSeq" id="WP_203663444.1">
    <property type="nucleotide sequence ID" value="NZ_BAAAZM010000005.1"/>
</dbReference>
<evidence type="ECO:0000313" key="2">
    <source>
        <dbReference type="Proteomes" id="UP000612808"/>
    </source>
</evidence>
<proteinExistence type="predicted"/>
<dbReference type="AlphaFoldDB" id="A0A8J3NFF5"/>
<sequence>METISRDQRPCTPLSINLPAFSAPVSGFPVPVEPRVERSSTAVDSGSPVRRMRGVGAPINGGWMAAFPIGEPIYVAPQFRTQGLSVSTEMHESVDAAGIDQQQGTGVGAASTLAMAAKVLARGIPPRGRPESQA</sequence>
<reference evidence="1" key="1">
    <citation type="submission" date="2021-01" db="EMBL/GenBank/DDBJ databases">
        <title>Whole genome shotgun sequence of Actinocatenispora rupis NBRC 107355.</title>
        <authorList>
            <person name="Komaki H."/>
            <person name="Tamura T."/>
        </authorList>
    </citation>
    <scope>NUCLEOTIDE SEQUENCE</scope>
    <source>
        <strain evidence="1">NBRC 107355</strain>
    </source>
</reference>
<name>A0A8J3NFF5_9ACTN</name>
<comment type="caution">
    <text evidence="1">The sequence shown here is derived from an EMBL/GenBank/DDBJ whole genome shotgun (WGS) entry which is preliminary data.</text>
</comment>